<dbReference type="GO" id="GO:0048364">
    <property type="term" value="P:root development"/>
    <property type="evidence" value="ECO:0007669"/>
    <property type="project" value="InterPro"/>
</dbReference>
<dbReference type="GO" id="GO:0048367">
    <property type="term" value="P:shoot system development"/>
    <property type="evidence" value="ECO:0007669"/>
    <property type="project" value="InterPro"/>
</dbReference>
<dbReference type="InterPro" id="IPR004320">
    <property type="entry name" value="BPS1_pln"/>
</dbReference>
<protein>
    <submittedName>
        <fullName evidence="2">Uncharacterized protein</fullName>
    </submittedName>
</protein>
<name>A0A7J7NZ48_9MAGN</name>
<dbReference type="PANTHER" id="PTHR33070:SF129">
    <property type="entry name" value="DUF241 DOMAIN PROTEIN"/>
    <property type="match status" value="1"/>
</dbReference>
<comment type="caution">
    <text evidence="2">The sequence shown here is derived from an EMBL/GenBank/DDBJ whole genome shotgun (WGS) entry which is preliminary data.</text>
</comment>
<sequence>MVISSLNPKTPSHTRSISLPTRSHPLTLTVEEQIYRLRSSEATSSSPPSSSVYQNLSGLKDLYDRVDNLLQLPLTQQAVSCEGSDKCANNILDRSLRLLDVCDYSRDILSQTKEAMQDLQSSLRRRNSFSNDVDTYMISRKKVNKVILKCLADMKKSKFSLVLEKDPNLVAIIGVLREVEDITISTFESLLSFVSLPRVRSKTGGWSLVSKMMRSRHVSNQGEDAEICEMEKVDIYLSTFTSHKSCKAIDILNAQKQLEELESIIQCLESSLECMLSFNQSKPYEHLSMSSSKEARLLRRSILAQRRNCWSNILSQRKLPGSCLVKMKRCLADTLSASNTTSSIIVPAVDDIQQSNSLYVHNMPNDNKSTEKHHVKRKKQGHMNFPTTICFVNSTKETRLIRRSILAQRRNRQLDILSHTTLDHFQRSHRLLDKSK</sequence>
<gene>
    <name evidence="2" type="ORF">GIB67_006982</name>
</gene>
<evidence type="ECO:0000313" key="2">
    <source>
        <dbReference type="EMBL" id="KAF6172469.1"/>
    </source>
</evidence>
<dbReference type="EMBL" id="JACGCM010000427">
    <property type="protein sequence ID" value="KAF6172469.1"/>
    <property type="molecule type" value="Genomic_DNA"/>
</dbReference>
<dbReference type="Proteomes" id="UP000541444">
    <property type="component" value="Unassembled WGS sequence"/>
</dbReference>
<accession>A0A7J7NZ48</accession>
<dbReference type="AlphaFoldDB" id="A0A7J7NZ48"/>
<keyword evidence="3" id="KW-1185">Reference proteome</keyword>
<feature type="region of interest" description="Disordered" evidence="1">
    <location>
        <begin position="1"/>
        <end position="22"/>
    </location>
</feature>
<evidence type="ECO:0000256" key="1">
    <source>
        <dbReference type="SAM" id="MobiDB-lite"/>
    </source>
</evidence>
<dbReference type="OrthoDB" id="1701699at2759"/>
<dbReference type="Pfam" id="PF03087">
    <property type="entry name" value="BPS1"/>
    <property type="match status" value="1"/>
</dbReference>
<evidence type="ECO:0000313" key="3">
    <source>
        <dbReference type="Proteomes" id="UP000541444"/>
    </source>
</evidence>
<dbReference type="PANTHER" id="PTHR33070">
    <property type="entry name" value="OS06G0725500 PROTEIN"/>
    <property type="match status" value="1"/>
</dbReference>
<organism evidence="2 3">
    <name type="scientific">Kingdonia uniflora</name>
    <dbReference type="NCBI Taxonomy" id="39325"/>
    <lineage>
        <taxon>Eukaryota</taxon>
        <taxon>Viridiplantae</taxon>
        <taxon>Streptophyta</taxon>
        <taxon>Embryophyta</taxon>
        <taxon>Tracheophyta</taxon>
        <taxon>Spermatophyta</taxon>
        <taxon>Magnoliopsida</taxon>
        <taxon>Ranunculales</taxon>
        <taxon>Circaeasteraceae</taxon>
        <taxon>Kingdonia</taxon>
    </lineage>
</organism>
<proteinExistence type="predicted"/>
<reference evidence="2 3" key="1">
    <citation type="journal article" date="2020" name="IScience">
        <title>Genome Sequencing of the Endangered Kingdonia uniflora (Circaeasteraceae, Ranunculales) Reveals Potential Mechanisms of Evolutionary Specialization.</title>
        <authorList>
            <person name="Sun Y."/>
            <person name="Deng T."/>
            <person name="Zhang A."/>
            <person name="Moore M.J."/>
            <person name="Landis J.B."/>
            <person name="Lin N."/>
            <person name="Zhang H."/>
            <person name="Zhang X."/>
            <person name="Huang J."/>
            <person name="Zhang X."/>
            <person name="Sun H."/>
            <person name="Wang H."/>
        </authorList>
    </citation>
    <scope>NUCLEOTIDE SEQUENCE [LARGE SCALE GENOMIC DNA]</scope>
    <source>
        <strain evidence="2">TB1705</strain>
        <tissue evidence="2">Leaf</tissue>
    </source>
</reference>